<dbReference type="InterPro" id="IPR011060">
    <property type="entry name" value="RibuloseP-bd_barrel"/>
</dbReference>
<dbReference type="AlphaFoldDB" id="A0A3E3E2W8"/>
<comment type="similarity">
    <text evidence="1">Belongs to the BtpA family.</text>
</comment>
<gene>
    <name evidence="2" type="ORF">DW687_02735</name>
</gene>
<accession>A0A3E3E2W8</accession>
<dbReference type="Proteomes" id="UP000261212">
    <property type="component" value="Unassembled WGS sequence"/>
</dbReference>
<dbReference type="SUPFAM" id="SSF51366">
    <property type="entry name" value="Ribulose-phoshate binding barrel"/>
    <property type="match status" value="1"/>
</dbReference>
<dbReference type="PIRSF" id="PIRSF005956">
    <property type="entry name" value="BtpA"/>
    <property type="match status" value="1"/>
</dbReference>
<protein>
    <submittedName>
        <fullName evidence="2">SgcQ protein</fullName>
    </submittedName>
</protein>
<dbReference type="EMBL" id="QUSM01000002">
    <property type="protein sequence ID" value="RGD75258.1"/>
    <property type="molecule type" value="Genomic_DNA"/>
</dbReference>
<dbReference type="InterPro" id="IPR005137">
    <property type="entry name" value="BtpA"/>
</dbReference>
<comment type="caution">
    <text evidence="2">The sequence shown here is derived from an EMBL/GenBank/DDBJ whole genome shotgun (WGS) entry which is preliminary data.</text>
</comment>
<dbReference type="RefSeq" id="WP_117531436.1">
    <property type="nucleotide sequence ID" value="NZ_QUSM01000002.1"/>
</dbReference>
<reference evidence="2 3" key="1">
    <citation type="submission" date="2018-08" db="EMBL/GenBank/DDBJ databases">
        <title>A genome reference for cultivated species of the human gut microbiota.</title>
        <authorList>
            <person name="Zou Y."/>
            <person name="Xue W."/>
            <person name="Luo G."/>
        </authorList>
    </citation>
    <scope>NUCLEOTIDE SEQUENCE [LARGE SCALE GENOMIC DNA]</scope>
    <source>
        <strain evidence="2 3">AM25-6</strain>
    </source>
</reference>
<evidence type="ECO:0000313" key="2">
    <source>
        <dbReference type="EMBL" id="RGD75258.1"/>
    </source>
</evidence>
<organism evidence="2 3">
    <name type="scientific">Anaerofustis stercorihominis</name>
    <dbReference type="NCBI Taxonomy" id="214853"/>
    <lineage>
        <taxon>Bacteria</taxon>
        <taxon>Bacillati</taxon>
        <taxon>Bacillota</taxon>
        <taxon>Clostridia</taxon>
        <taxon>Eubacteriales</taxon>
        <taxon>Eubacteriaceae</taxon>
        <taxon>Anaerofustis</taxon>
    </lineage>
</organism>
<dbReference type="PANTHER" id="PTHR21381:SF3">
    <property type="entry name" value="SGC REGION PROTEIN SGCQ-RELATED"/>
    <property type="match status" value="1"/>
</dbReference>
<evidence type="ECO:0000256" key="1">
    <source>
        <dbReference type="ARBA" id="ARBA00006007"/>
    </source>
</evidence>
<dbReference type="Pfam" id="PF03437">
    <property type="entry name" value="BtpA"/>
    <property type="match status" value="1"/>
</dbReference>
<evidence type="ECO:0000313" key="3">
    <source>
        <dbReference type="Proteomes" id="UP000261212"/>
    </source>
</evidence>
<dbReference type="NCBIfam" id="TIGR00259">
    <property type="entry name" value="thylakoid_BtpA"/>
    <property type="match status" value="1"/>
</dbReference>
<name>A0A3E3E2W8_9FIRM</name>
<sequence>MWMKEIFGTDKPIVAMLHLAALPGDPLYDKNKGLCYVIERAKREIKALQDGGVDGILISNEYSFPYMGDVPIITAMSMARVIGQLKEYFTIPMGVQIISDPYKTFDLAASVGAKFVRGTFTGSFAGDHGIAVYDTGKIMRHKIAVGAKDVKCMYNLVPEAAKYLVDRSWEEIADSTVFHCKPDALMVAGFLAGREADTQIMTRVKKVVPNTPVFANTGVRYENIEMQLAACDGAIVGTTFKEDGDFYKEAKYDRVKAFMNKVREFRGDK</sequence>
<proteinExistence type="inferred from homology"/>
<dbReference type="PANTHER" id="PTHR21381">
    <property type="entry name" value="ZGC:162297"/>
    <property type="match status" value="1"/>
</dbReference>